<evidence type="ECO:0000256" key="1">
    <source>
        <dbReference type="ARBA" id="ARBA00004776"/>
    </source>
</evidence>
<keyword evidence="4 6" id="KW-0808">Transferase</keyword>
<evidence type="ECO:0000313" key="6">
    <source>
        <dbReference type="EMBL" id="BDZ77039.1"/>
    </source>
</evidence>
<dbReference type="PANTHER" id="PTHR43179:SF12">
    <property type="entry name" value="GALACTOFURANOSYLTRANSFERASE GLFT2"/>
    <property type="match status" value="1"/>
</dbReference>
<gene>
    <name evidence="6" type="ORF">Lac1_12220</name>
</gene>
<sequence length="300" mass="35077">MNQSIAASIVLYNPQIDRLRDNIVSAAAQTECIVLIDNGSSNIDEIEKADFVVEHCVLIKNSSNLGLATALNQAMQWAYENDYDWVLTLDQDSVCEKSLVVNLSKHVNKERVGIIAPKFIDRNCKRLSDSETGWKYILRCITSASLTNVKIWKEVGEFNEELFIDYVDYDFCAKLIRSGYAIIKDSDVSLIHEIGHSKRIFVAKKHSYILYNHSAMRDYYIVRNTLYYCYEYPDVWNVKREKRELLIRCVMIMLFESDKRHKFAAMLKGWKDSKKLISNQKNRKKEEKEEIRKKNIEYVK</sequence>
<proteinExistence type="inferred from homology"/>
<dbReference type="EMBL" id="AP027742">
    <property type="protein sequence ID" value="BDZ77039.1"/>
    <property type="molecule type" value="Genomic_DNA"/>
</dbReference>
<keyword evidence="7" id="KW-1185">Reference proteome</keyword>
<dbReference type="RefSeq" id="WP_316266686.1">
    <property type="nucleotide sequence ID" value="NZ_AP027742.1"/>
</dbReference>
<dbReference type="GO" id="GO:0016740">
    <property type="term" value="F:transferase activity"/>
    <property type="evidence" value="ECO:0007669"/>
    <property type="project" value="UniProtKB-KW"/>
</dbReference>
<evidence type="ECO:0000256" key="3">
    <source>
        <dbReference type="ARBA" id="ARBA00022676"/>
    </source>
</evidence>
<dbReference type="InterPro" id="IPR001173">
    <property type="entry name" value="Glyco_trans_2-like"/>
</dbReference>
<keyword evidence="3" id="KW-0328">Glycosyltransferase</keyword>
<evidence type="ECO:0000256" key="2">
    <source>
        <dbReference type="ARBA" id="ARBA00006739"/>
    </source>
</evidence>
<comment type="pathway">
    <text evidence="1">Cell wall biogenesis; cell wall polysaccharide biosynthesis.</text>
</comment>
<protein>
    <submittedName>
        <fullName evidence="6">Glycosyl transferase family 2</fullName>
    </submittedName>
</protein>
<dbReference type="Proteomes" id="UP001305815">
    <property type="component" value="Chromosome"/>
</dbReference>
<dbReference type="SUPFAM" id="SSF53448">
    <property type="entry name" value="Nucleotide-diphospho-sugar transferases"/>
    <property type="match status" value="1"/>
</dbReference>
<evidence type="ECO:0000259" key="5">
    <source>
        <dbReference type="Pfam" id="PF00535"/>
    </source>
</evidence>
<feature type="domain" description="Glycosyltransferase 2-like" evidence="5">
    <location>
        <begin position="9"/>
        <end position="130"/>
    </location>
</feature>
<dbReference type="Pfam" id="PF00535">
    <property type="entry name" value="Glycos_transf_2"/>
    <property type="match status" value="1"/>
</dbReference>
<dbReference type="CDD" id="cd02526">
    <property type="entry name" value="GT2_RfbF_like"/>
    <property type="match status" value="1"/>
</dbReference>
<reference evidence="7" key="1">
    <citation type="journal article" date="2023" name="Int. J. Syst. Evol. Microbiol.">
        <title>Claveliimonas bilis gen. nov., sp. nov., deoxycholic acid-producing bacteria isolated from human faeces, and reclassification of Sellimonas monacensis Zenner et al. 2021 as Claveliimonas monacensis comb. nov.</title>
        <authorList>
            <person name="Hisatomi A."/>
            <person name="Kastawa N.W.E.P.G."/>
            <person name="Song I."/>
            <person name="Ohkuma M."/>
            <person name="Fukiya S."/>
            <person name="Sakamoto M."/>
        </authorList>
    </citation>
    <scope>NUCLEOTIDE SEQUENCE [LARGE SCALE GENOMIC DNA]</scope>
    <source>
        <strain evidence="7">12BBH14</strain>
    </source>
</reference>
<dbReference type="InterPro" id="IPR029044">
    <property type="entry name" value="Nucleotide-diphossugar_trans"/>
</dbReference>
<dbReference type="Gene3D" id="3.90.550.10">
    <property type="entry name" value="Spore Coat Polysaccharide Biosynthesis Protein SpsA, Chain A"/>
    <property type="match status" value="1"/>
</dbReference>
<organism evidence="6 7">
    <name type="scientific">Claveliimonas bilis</name>
    <dbReference type="NCBI Taxonomy" id="3028070"/>
    <lineage>
        <taxon>Bacteria</taxon>
        <taxon>Bacillati</taxon>
        <taxon>Bacillota</taxon>
        <taxon>Clostridia</taxon>
        <taxon>Lachnospirales</taxon>
        <taxon>Lachnospiraceae</taxon>
        <taxon>Claveliimonas</taxon>
    </lineage>
</organism>
<accession>A0ABM8I2J1</accession>
<evidence type="ECO:0000256" key="4">
    <source>
        <dbReference type="ARBA" id="ARBA00022679"/>
    </source>
</evidence>
<comment type="similarity">
    <text evidence="2">Belongs to the glycosyltransferase 2 family.</text>
</comment>
<evidence type="ECO:0000313" key="7">
    <source>
        <dbReference type="Proteomes" id="UP001305815"/>
    </source>
</evidence>
<dbReference type="PANTHER" id="PTHR43179">
    <property type="entry name" value="RHAMNOSYLTRANSFERASE WBBL"/>
    <property type="match status" value="1"/>
</dbReference>
<name>A0ABM8I2J1_9FIRM</name>